<evidence type="ECO:0000259" key="5">
    <source>
        <dbReference type="SMART" id="SM00967"/>
    </source>
</evidence>
<evidence type="ECO:0000313" key="7">
    <source>
        <dbReference type="Proteomes" id="UP000239576"/>
    </source>
</evidence>
<evidence type="ECO:0000256" key="3">
    <source>
        <dbReference type="ARBA" id="ARBA00022679"/>
    </source>
</evidence>
<gene>
    <name evidence="6" type="ORF">C7B82_29220</name>
</gene>
<dbReference type="SUPFAM" id="SSF75217">
    <property type="entry name" value="alpha/beta knot"/>
    <property type="match status" value="1"/>
</dbReference>
<evidence type="ECO:0000256" key="2">
    <source>
        <dbReference type="ARBA" id="ARBA00022603"/>
    </source>
</evidence>
<keyword evidence="3 6" id="KW-0808">Transferase</keyword>
<dbReference type="OrthoDB" id="9794400at2"/>
<feature type="compositionally biased region" description="Basic and acidic residues" evidence="4">
    <location>
        <begin position="1"/>
        <end position="12"/>
    </location>
</feature>
<evidence type="ECO:0000313" key="6">
    <source>
        <dbReference type="EMBL" id="PSB23864.1"/>
    </source>
</evidence>
<dbReference type="Pfam" id="PF00588">
    <property type="entry name" value="SpoU_methylase"/>
    <property type="match status" value="1"/>
</dbReference>
<feature type="compositionally biased region" description="Basic and acidic residues" evidence="4">
    <location>
        <begin position="62"/>
        <end position="77"/>
    </location>
</feature>
<dbReference type="InterPro" id="IPR013123">
    <property type="entry name" value="SpoU_subst-bd"/>
</dbReference>
<dbReference type="InterPro" id="IPR029028">
    <property type="entry name" value="Alpha/beta_knot_MTases"/>
</dbReference>
<keyword evidence="2 6" id="KW-0489">Methyltransferase</keyword>
<dbReference type="EMBL" id="PVWK01000158">
    <property type="protein sequence ID" value="PSB23864.1"/>
    <property type="molecule type" value="Genomic_DNA"/>
</dbReference>
<dbReference type="NCBIfam" id="TIGR00186">
    <property type="entry name" value="rRNA_methyl_3"/>
    <property type="match status" value="1"/>
</dbReference>
<dbReference type="Pfam" id="PF08032">
    <property type="entry name" value="SpoU_sub_bind"/>
    <property type="match status" value="1"/>
</dbReference>
<comment type="caution">
    <text evidence="6">The sequence shown here is derived from an EMBL/GenBank/DDBJ whole genome shotgun (WGS) entry which is preliminary data.</text>
</comment>
<dbReference type="Gene3D" id="3.30.1330.30">
    <property type="match status" value="1"/>
</dbReference>
<dbReference type="GO" id="GO:0006396">
    <property type="term" value="P:RNA processing"/>
    <property type="evidence" value="ECO:0007669"/>
    <property type="project" value="InterPro"/>
</dbReference>
<feature type="domain" description="RNA 2-O ribose methyltransferase substrate binding" evidence="5">
    <location>
        <begin position="169"/>
        <end position="245"/>
    </location>
</feature>
<reference evidence="7" key="1">
    <citation type="submission" date="2018-02" db="EMBL/GenBank/DDBJ databases">
        <authorList>
            <person name="Moore K."/>
            <person name="Momper L."/>
        </authorList>
    </citation>
    <scope>NUCLEOTIDE SEQUENCE [LARGE SCALE GENOMIC DNA]</scope>
    <source>
        <strain evidence="7">ULC18</strain>
    </source>
</reference>
<dbReference type="PANTHER" id="PTHR46429">
    <property type="entry name" value="23S RRNA (GUANOSINE-2'-O-)-METHYLTRANSFERASE RLMB"/>
    <property type="match status" value="1"/>
</dbReference>
<evidence type="ECO:0000256" key="4">
    <source>
        <dbReference type="SAM" id="MobiDB-lite"/>
    </source>
</evidence>
<dbReference type="PANTHER" id="PTHR46429:SF1">
    <property type="entry name" value="23S RRNA (GUANOSINE-2'-O-)-METHYLTRANSFERASE RLMB"/>
    <property type="match status" value="1"/>
</dbReference>
<protein>
    <submittedName>
        <fullName evidence="6">23S rRNA (Guanosine(2251)-2'-O)-methyltransferase RlmB</fullName>
    </submittedName>
</protein>
<accession>A0A2T1DU14</accession>
<organism evidence="6 7">
    <name type="scientific">Stenomitos frigidus ULC18</name>
    <dbReference type="NCBI Taxonomy" id="2107698"/>
    <lineage>
        <taxon>Bacteria</taxon>
        <taxon>Bacillati</taxon>
        <taxon>Cyanobacteriota</taxon>
        <taxon>Cyanophyceae</taxon>
        <taxon>Leptolyngbyales</taxon>
        <taxon>Leptolyngbyaceae</taxon>
        <taxon>Stenomitos</taxon>
    </lineage>
</organism>
<sequence length="426" mass="46154">MAAKKRNDDPQERSLPTRSAKPRIKPVGSKGRSQPIKAGKPRLSREVSIDFQAGKPRPARKTSADSKTTDFSSDRHSARPRVRRASSDRQSGVPKPSRESNSDFRADSPRPSRDAGAASSHRRSGHARYERSSQTRQPRSLPPVGSKPHSETGQDPAIATPTSFEEADLIYGRHPVLAALESERSLNRIWITAKLRYDHRFHDLLSQAKANGTVIDEVEPQRLDQLTFRANHQGVVAQVAPHAYIDLQDLIAQAKAASDQPVIIVADSITDPHNLGAIIRTAEAIGAQGLVIPQRRAVGVTSTVVKVAAGALETFSVSRVVNLGRALEELKTAGFWIYGTASSGSQALPTVQFTGPVVLVVGAEGDGLSMLTQRACDSLVSIPLSGTTPSLNASVATGMALYEIFRQRWSNTLHLDTVEKAMRLKK</sequence>
<dbReference type="InterPro" id="IPR029064">
    <property type="entry name" value="Ribosomal_eL30-like_sf"/>
</dbReference>
<dbReference type="GO" id="GO:0005829">
    <property type="term" value="C:cytosol"/>
    <property type="evidence" value="ECO:0007669"/>
    <property type="project" value="TreeGrafter"/>
</dbReference>
<keyword evidence="7" id="KW-1185">Reference proteome</keyword>
<name>A0A2T1DU14_9CYAN</name>
<proteinExistence type="inferred from homology"/>
<dbReference type="InterPro" id="IPR029026">
    <property type="entry name" value="tRNA_m1G_MTases_N"/>
</dbReference>
<evidence type="ECO:0000256" key="1">
    <source>
        <dbReference type="ARBA" id="ARBA00007228"/>
    </source>
</evidence>
<comment type="similarity">
    <text evidence="1">Belongs to the class IV-like SAM-binding methyltransferase superfamily. RNA methyltransferase TrmH family.</text>
</comment>
<dbReference type="Proteomes" id="UP000239576">
    <property type="component" value="Unassembled WGS sequence"/>
</dbReference>
<feature type="compositionally biased region" description="Basic and acidic residues" evidence="4">
    <location>
        <begin position="96"/>
        <end position="113"/>
    </location>
</feature>
<dbReference type="FunFam" id="3.30.1330.30:FF:000063">
    <property type="entry name" value="RNA methyltransferase, TrmH family, group 3"/>
    <property type="match status" value="1"/>
</dbReference>
<dbReference type="FunFam" id="3.40.1280.10:FF:000008">
    <property type="entry name" value="Group 3 RNA methyltransferase TrmH"/>
    <property type="match status" value="1"/>
</dbReference>
<dbReference type="InterPro" id="IPR004441">
    <property type="entry name" value="rRNA_MeTrfase_TrmH"/>
</dbReference>
<feature type="region of interest" description="Disordered" evidence="4">
    <location>
        <begin position="1"/>
        <end position="158"/>
    </location>
</feature>
<dbReference type="AlphaFoldDB" id="A0A2T1DU14"/>
<reference evidence="6 7" key="2">
    <citation type="submission" date="2018-03" db="EMBL/GenBank/DDBJ databases">
        <title>The ancient ancestry and fast evolution of plastids.</title>
        <authorList>
            <person name="Moore K.R."/>
            <person name="Magnabosco C."/>
            <person name="Momper L."/>
            <person name="Gold D.A."/>
            <person name="Bosak T."/>
            <person name="Fournier G.P."/>
        </authorList>
    </citation>
    <scope>NUCLEOTIDE SEQUENCE [LARGE SCALE GENOMIC DNA]</scope>
    <source>
        <strain evidence="6 7">ULC18</strain>
    </source>
</reference>
<dbReference type="RefSeq" id="WP_106260672.1">
    <property type="nucleotide sequence ID" value="NZ_CAWNSW010000147.1"/>
</dbReference>
<dbReference type="CDD" id="cd18103">
    <property type="entry name" value="SpoU-like_RlmB"/>
    <property type="match status" value="1"/>
</dbReference>
<dbReference type="Gene3D" id="3.40.1280.10">
    <property type="match status" value="1"/>
</dbReference>
<dbReference type="GO" id="GO:0003723">
    <property type="term" value="F:RNA binding"/>
    <property type="evidence" value="ECO:0007669"/>
    <property type="project" value="InterPro"/>
</dbReference>
<dbReference type="GO" id="GO:0008173">
    <property type="term" value="F:RNA methyltransferase activity"/>
    <property type="evidence" value="ECO:0007669"/>
    <property type="project" value="InterPro"/>
</dbReference>
<dbReference type="SUPFAM" id="SSF55315">
    <property type="entry name" value="L30e-like"/>
    <property type="match status" value="1"/>
</dbReference>
<dbReference type="SMART" id="SM00967">
    <property type="entry name" value="SpoU_sub_bind"/>
    <property type="match status" value="1"/>
</dbReference>
<dbReference type="InterPro" id="IPR001537">
    <property type="entry name" value="SpoU_MeTrfase"/>
</dbReference>
<dbReference type="GO" id="GO:0032259">
    <property type="term" value="P:methylation"/>
    <property type="evidence" value="ECO:0007669"/>
    <property type="project" value="UniProtKB-KW"/>
</dbReference>